<dbReference type="PANTHER" id="PTHR43651:SF11">
    <property type="entry name" value="MALTO-OLIGOSYLTREHALOSE TREHALOHYDROLASE"/>
    <property type="match status" value="1"/>
</dbReference>
<dbReference type="PIRSF" id="PIRSF006337">
    <property type="entry name" value="Trehalose_TreZ"/>
    <property type="match status" value="1"/>
</dbReference>
<dbReference type="InterPro" id="IPR044901">
    <property type="entry name" value="Trehalose_TreZ_E-set_sf"/>
</dbReference>
<evidence type="ECO:0000256" key="11">
    <source>
        <dbReference type="ARBA" id="ARBA00033284"/>
    </source>
</evidence>
<evidence type="ECO:0000256" key="12">
    <source>
        <dbReference type="ARBA" id="ARBA00034013"/>
    </source>
</evidence>
<dbReference type="EMBL" id="JBHSMA010000001">
    <property type="protein sequence ID" value="MFC5408222.1"/>
    <property type="molecule type" value="Genomic_DNA"/>
</dbReference>
<dbReference type="SUPFAM" id="SSF81296">
    <property type="entry name" value="E set domains"/>
    <property type="match status" value="1"/>
</dbReference>
<dbReference type="CDD" id="cd02853">
    <property type="entry name" value="E_set_MTHase_like_N"/>
    <property type="match status" value="1"/>
</dbReference>
<evidence type="ECO:0000256" key="4">
    <source>
        <dbReference type="ARBA" id="ARBA00012268"/>
    </source>
</evidence>
<dbReference type="SUPFAM" id="SSF51445">
    <property type="entry name" value="(Trans)glycosidases"/>
    <property type="match status" value="1"/>
</dbReference>
<comment type="pathway">
    <text evidence="2 14">Glycan biosynthesis; trehalose biosynthesis.</text>
</comment>
<keyword evidence="17" id="KW-1185">Reference proteome</keyword>
<dbReference type="Gene3D" id="1.10.10.760">
    <property type="entry name" value="E-set domains of sugar-utilizing enzymes"/>
    <property type="match status" value="1"/>
</dbReference>
<dbReference type="RefSeq" id="WP_379840907.1">
    <property type="nucleotide sequence ID" value="NZ_JBHSMA010000001.1"/>
</dbReference>
<dbReference type="Gene3D" id="2.60.40.10">
    <property type="entry name" value="Immunoglobulins"/>
    <property type="match status" value="1"/>
</dbReference>
<evidence type="ECO:0000256" key="8">
    <source>
        <dbReference type="ARBA" id="ARBA00023277"/>
    </source>
</evidence>
<evidence type="ECO:0000256" key="7">
    <source>
        <dbReference type="ARBA" id="ARBA00022801"/>
    </source>
</evidence>
<comment type="subcellular location">
    <subcellularLocation>
        <location evidence="1">Cytoplasm</location>
    </subcellularLocation>
</comment>
<comment type="similarity">
    <text evidence="3 14">Belongs to the glycosyl hydrolase 13 family.</text>
</comment>
<name>A0ABW0I7X8_9BACT</name>
<evidence type="ECO:0000256" key="1">
    <source>
        <dbReference type="ARBA" id="ARBA00004496"/>
    </source>
</evidence>
<feature type="domain" description="Glycosyl hydrolase family 13 catalytic" evidence="15">
    <location>
        <begin position="120"/>
        <end position="464"/>
    </location>
</feature>
<evidence type="ECO:0000313" key="17">
    <source>
        <dbReference type="Proteomes" id="UP001596106"/>
    </source>
</evidence>
<dbReference type="SMART" id="SM00642">
    <property type="entry name" value="Aamy"/>
    <property type="match status" value="1"/>
</dbReference>
<evidence type="ECO:0000313" key="16">
    <source>
        <dbReference type="EMBL" id="MFC5408222.1"/>
    </source>
</evidence>
<comment type="catalytic activity">
    <reaction evidence="12 14">
        <text>hydrolysis of (1-&gt;4)-alpha-D-glucosidic linkage in 4-alpha-D-[(1-&gt;4)-alpha-D-glucanosyl]n trehalose to yield trehalose and (1-&gt;4)-alpha-D-glucan.</text>
        <dbReference type="EC" id="3.2.1.141"/>
    </reaction>
</comment>
<dbReference type="EC" id="3.2.1.141" evidence="4 13"/>
<dbReference type="Gene3D" id="3.20.20.80">
    <property type="entry name" value="Glycosidases"/>
    <property type="match status" value="1"/>
</dbReference>
<dbReference type="GO" id="GO:0033942">
    <property type="term" value="F:4-alpha-D-(1-&gt;4)-alpha-D-glucanotrehalose trehalohydrolase activity"/>
    <property type="evidence" value="ECO:0007669"/>
    <property type="project" value="UniProtKB-EC"/>
</dbReference>
<dbReference type="InterPro" id="IPR004193">
    <property type="entry name" value="Glyco_hydro_13_N"/>
</dbReference>
<dbReference type="PANTHER" id="PTHR43651">
    <property type="entry name" value="1,4-ALPHA-GLUCAN-BRANCHING ENZYME"/>
    <property type="match status" value="1"/>
</dbReference>
<evidence type="ECO:0000256" key="5">
    <source>
        <dbReference type="ARBA" id="ARBA00015938"/>
    </source>
</evidence>
<dbReference type="InterPro" id="IPR017853">
    <property type="entry name" value="GH"/>
</dbReference>
<protein>
    <recommendedName>
        <fullName evidence="5 13">Malto-oligosyltrehalose trehalohydrolase</fullName>
        <shortName evidence="14">MTHase</shortName>
        <ecNumber evidence="4 13">3.2.1.141</ecNumber>
    </recommendedName>
    <alternativeName>
        <fullName evidence="11 14">4-alpha-D-((1-&gt;4)-alpha-D-glucano)trehalose trehalohydrolase</fullName>
    </alternativeName>
    <alternativeName>
        <fullName evidence="10 14">Maltooligosyl trehalose trehalohydrolase</fullName>
    </alternativeName>
</protein>
<dbReference type="Proteomes" id="UP001596106">
    <property type="component" value="Unassembled WGS sequence"/>
</dbReference>
<dbReference type="Pfam" id="PF00128">
    <property type="entry name" value="Alpha-amylase"/>
    <property type="match status" value="1"/>
</dbReference>
<keyword evidence="9 14" id="KW-0326">Glycosidase</keyword>
<evidence type="ECO:0000256" key="14">
    <source>
        <dbReference type="PIRNR" id="PIRNR006337"/>
    </source>
</evidence>
<dbReference type="InterPro" id="IPR014756">
    <property type="entry name" value="Ig_E-set"/>
</dbReference>
<organism evidence="16 17">
    <name type="scientific">Larkinella bovis</name>
    <dbReference type="NCBI Taxonomy" id="683041"/>
    <lineage>
        <taxon>Bacteria</taxon>
        <taxon>Pseudomonadati</taxon>
        <taxon>Bacteroidota</taxon>
        <taxon>Cytophagia</taxon>
        <taxon>Cytophagales</taxon>
        <taxon>Spirosomataceae</taxon>
        <taxon>Larkinella</taxon>
    </lineage>
</organism>
<accession>A0ABW0I7X8</accession>
<evidence type="ECO:0000256" key="3">
    <source>
        <dbReference type="ARBA" id="ARBA00008061"/>
    </source>
</evidence>
<keyword evidence="6" id="KW-0963">Cytoplasm</keyword>
<evidence type="ECO:0000256" key="2">
    <source>
        <dbReference type="ARBA" id="ARBA00005199"/>
    </source>
</evidence>
<sequence>MHESPVSQRSLGLTFQENGTARVVVWAPLADTVDLVLCDQSGGIRLEKQPFGYWETTTPQLKPGDRYRFRLNGTMMRPDPASLSQPEGVHGPSEAVDTTHFQWTDQHWTNHNLEQYILYELHTGTFTPEGTFAGIIQKLDYLKGLGISVIEIMPVAQFPGSRNWGYDGVYPFAVQNSYGGPRGLQQLVDACHQKGLAVVLDVVYNHFGPEGNYFPDFGPYLTSKYCTPWGDAVNFDDAWCDGVRRYFLENALMWFRDFHIDALRLDAVHAIKDFSPTHILQDIREQLDQLMATTGRRHYLIIENDLNDPRFLDPLTQRGYGMDAQWTDEFHHALRVSAGEKRKGYYSDFNGIDHLTKSYQDAYVFDGQFSAHRNRFFGRKASTQPGRQFIVFSQNHDQVGNRMLGERTSQLVSVEMQKLLAGAVLVSPYLPLLFMGEEWSAPHPFLYFVSHTDPALAEAVRQGRRQEFGDFHAQGDVPDPVAEETFQQSKLQWDLIAGQLHQTLLRYYQALIALRKAHPALHHLNRQQLQVVADEKRQTIQLYRWHGEHHVLCVLNFAKEPQSLPLLAGEHGEKLFDSADPQWQLQATSDASGDKATASSPTEILVIQPESLVIYGTPLTDR</sequence>
<keyword evidence="8" id="KW-0119">Carbohydrate metabolism</keyword>
<evidence type="ECO:0000256" key="13">
    <source>
        <dbReference type="NCBIfam" id="TIGR02402"/>
    </source>
</evidence>
<dbReference type="InterPro" id="IPR012768">
    <property type="entry name" value="Trehalose_TreZ"/>
</dbReference>
<dbReference type="InterPro" id="IPR013783">
    <property type="entry name" value="Ig-like_fold"/>
</dbReference>
<gene>
    <name evidence="16" type="primary">treZ</name>
    <name evidence="16" type="ORF">ACFPMF_02800</name>
</gene>
<evidence type="ECO:0000259" key="15">
    <source>
        <dbReference type="SMART" id="SM00642"/>
    </source>
</evidence>
<evidence type="ECO:0000256" key="10">
    <source>
        <dbReference type="ARBA" id="ARBA00032057"/>
    </source>
</evidence>
<evidence type="ECO:0000256" key="6">
    <source>
        <dbReference type="ARBA" id="ARBA00022490"/>
    </source>
</evidence>
<reference evidence="17" key="1">
    <citation type="journal article" date="2019" name="Int. J. Syst. Evol. Microbiol.">
        <title>The Global Catalogue of Microorganisms (GCM) 10K type strain sequencing project: providing services to taxonomists for standard genome sequencing and annotation.</title>
        <authorList>
            <consortium name="The Broad Institute Genomics Platform"/>
            <consortium name="The Broad Institute Genome Sequencing Center for Infectious Disease"/>
            <person name="Wu L."/>
            <person name="Ma J."/>
        </authorList>
    </citation>
    <scope>NUCLEOTIDE SEQUENCE [LARGE SCALE GENOMIC DNA]</scope>
    <source>
        <strain evidence="17">CCUG 55250</strain>
    </source>
</reference>
<dbReference type="Pfam" id="PF02922">
    <property type="entry name" value="CBM_48"/>
    <property type="match status" value="1"/>
</dbReference>
<proteinExistence type="inferred from homology"/>
<dbReference type="NCBIfam" id="TIGR02402">
    <property type="entry name" value="trehalose_TreZ"/>
    <property type="match status" value="1"/>
</dbReference>
<keyword evidence="7 14" id="KW-0378">Hydrolase</keyword>
<dbReference type="InterPro" id="IPR006047">
    <property type="entry name" value="GH13_cat_dom"/>
</dbReference>
<dbReference type="CDD" id="cd11325">
    <property type="entry name" value="AmyAc_GTHase"/>
    <property type="match status" value="1"/>
</dbReference>
<evidence type="ECO:0000256" key="9">
    <source>
        <dbReference type="ARBA" id="ARBA00023295"/>
    </source>
</evidence>
<comment type="caution">
    <text evidence="16">The sequence shown here is derived from an EMBL/GenBank/DDBJ whole genome shotgun (WGS) entry which is preliminary data.</text>
</comment>